<dbReference type="SUPFAM" id="SSF56112">
    <property type="entry name" value="Protein kinase-like (PK-like)"/>
    <property type="match status" value="1"/>
</dbReference>
<evidence type="ECO:0000313" key="2">
    <source>
        <dbReference type="EMBL" id="KDQ60695.1"/>
    </source>
</evidence>
<dbReference type="InParanoid" id="A0A067Q3F6"/>
<keyword evidence="3" id="KW-1185">Reference proteome</keyword>
<proteinExistence type="predicted"/>
<dbReference type="InterPro" id="IPR002575">
    <property type="entry name" value="Aminoglycoside_PTrfase"/>
</dbReference>
<dbReference type="InterPro" id="IPR051678">
    <property type="entry name" value="AGP_Transferase"/>
</dbReference>
<dbReference type="EMBL" id="KL197713">
    <property type="protein sequence ID" value="KDQ60695.1"/>
    <property type="molecule type" value="Genomic_DNA"/>
</dbReference>
<evidence type="ECO:0000259" key="1">
    <source>
        <dbReference type="Pfam" id="PF01636"/>
    </source>
</evidence>
<accession>A0A067Q3F6</accession>
<protein>
    <recommendedName>
        <fullName evidence="1">Aminoglycoside phosphotransferase domain-containing protein</fullName>
    </recommendedName>
</protein>
<sequence>MAAFETPPFGESVLFRDSSFFKQGYANACRLPTPAQVRAEGKLQAHPTSTRANLVRFSSLDVIIKYGRGVTFAEGQCLHSLRRVFGSRVPVPDIYGWCKDDREVFLYMELVQGRTLEECWESLSVQERDQVCNHLRLIVDAVRTLKQDPADSFVEVSLVDRSPGHIHHQPLLDIIFTITTPSQVGPFPSIASFHDFLVSPISSIPSRSSPHPFRSELPDDGSITFTHNDLHPSNILVSKDAEGSFHVAAIVDWHQSGWYPDYWEFCKARWTGKNIWDPRTVDEWDTEYLTRILQPFEQYHYWDYFVLCLGV</sequence>
<dbReference type="STRING" id="933084.A0A067Q3F6"/>
<name>A0A067Q3F6_9AGAM</name>
<dbReference type="Proteomes" id="UP000027265">
    <property type="component" value="Unassembled WGS sequence"/>
</dbReference>
<dbReference type="AlphaFoldDB" id="A0A067Q3F6"/>
<dbReference type="InterPro" id="IPR011009">
    <property type="entry name" value="Kinase-like_dom_sf"/>
</dbReference>
<dbReference type="Gene3D" id="3.90.1200.10">
    <property type="match status" value="1"/>
</dbReference>
<dbReference type="OrthoDB" id="5404599at2759"/>
<dbReference type="PANTHER" id="PTHR21310:SF54">
    <property type="entry name" value="AMINOGLYCOSIDE PHOSPHOTRANSFERASE DOMAIN-CONTAINING PROTEIN"/>
    <property type="match status" value="1"/>
</dbReference>
<reference evidence="3" key="1">
    <citation type="journal article" date="2014" name="Proc. Natl. Acad. Sci. U.S.A.">
        <title>Extensive sampling of basidiomycete genomes demonstrates inadequacy of the white-rot/brown-rot paradigm for wood decay fungi.</title>
        <authorList>
            <person name="Riley R."/>
            <person name="Salamov A.A."/>
            <person name="Brown D.W."/>
            <person name="Nagy L.G."/>
            <person name="Floudas D."/>
            <person name="Held B.W."/>
            <person name="Levasseur A."/>
            <person name="Lombard V."/>
            <person name="Morin E."/>
            <person name="Otillar R."/>
            <person name="Lindquist E.A."/>
            <person name="Sun H."/>
            <person name="LaButti K.M."/>
            <person name="Schmutz J."/>
            <person name="Jabbour D."/>
            <person name="Luo H."/>
            <person name="Baker S.E."/>
            <person name="Pisabarro A.G."/>
            <person name="Walton J.D."/>
            <person name="Blanchette R.A."/>
            <person name="Henrissat B."/>
            <person name="Martin F."/>
            <person name="Cullen D."/>
            <person name="Hibbett D.S."/>
            <person name="Grigoriev I.V."/>
        </authorList>
    </citation>
    <scope>NUCLEOTIDE SEQUENCE [LARGE SCALE GENOMIC DNA]</scope>
    <source>
        <strain evidence="3">MUCL 33604</strain>
    </source>
</reference>
<dbReference type="Pfam" id="PF01636">
    <property type="entry name" value="APH"/>
    <property type="match status" value="1"/>
</dbReference>
<gene>
    <name evidence="2" type="ORF">JAAARDRAFT_204515</name>
</gene>
<dbReference type="HOGENOM" id="CLU_021768_0_0_1"/>
<feature type="domain" description="Aminoglycoside phosphotransferase" evidence="1">
    <location>
        <begin position="215"/>
        <end position="289"/>
    </location>
</feature>
<organism evidence="2 3">
    <name type="scientific">Jaapia argillacea MUCL 33604</name>
    <dbReference type="NCBI Taxonomy" id="933084"/>
    <lineage>
        <taxon>Eukaryota</taxon>
        <taxon>Fungi</taxon>
        <taxon>Dikarya</taxon>
        <taxon>Basidiomycota</taxon>
        <taxon>Agaricomycotina</taxon>
        <taxon>Agaricomycetes</taxon>
        <taxon>Agaricomycetidae</taxon>
        <taxon>Jaapiales</taxon>
        <taxon>Jaapiaceae</taxon>
        <taxon>Jaapia</taxon>
    </lineage>
</organism>
<dbReference type="PANTHER" id="PTHR21310">
    <property type="entry name" value="AMINOGLYCOSIDE PHOSPHOTRANSFERASE-RELATED-RELATED"/>
    <property type="match status" value="1"/>
</dbReference>
<evidence type="ECO:0000313" key="3">
    <source>
        <dbReference type="Proteomes" id="UP000027265"/>
    </source>
</evidence>